<dbReference type="HOGENOM" id="CLU_330108_0_0_1"/>
<dbReference type="Proteomes" id="UP000007115">
    <property type="component" value="Unassembled WGS sequence"/>
</dbReference>
<dbReference type="RefSeq" id="XP_013953744.1">
    <property type="nucleotide sequence ID" value="XM_014098269.1"/>
</dbReference>
<gene>
    <name evidence="2" type="ORF">TRIVIDRAFT_67955</name>
</gene>
<reference evidence="2 3" key="1">
    <citation type="journal article" date="2011" name="Genome Biol.">
        <title>Comparative genome sequence analysis underscores mycoparasitism as the ancestral life style of Trichoderma.</title>
        <authorList>
            <person name="Kubicek C.P."/>
            <person name="Herrera-Estrella A."/>
            <person name="Seidl-Seiboth V."/>
            <person name="Martinez D.A."/>
            <person name="Druzhinina I.S."/>
            <person name="Thon M."/>
            <person name="Zeilinger S."/>
            <person name="Casas-Flores S."/>
            <person name="Horwitz B.A."/>
            <person name="Mukherjee P.K."/>
            <person name="Mukherjee M."/>
            <person name="Kredics L."/>
            <person name="Alcaraz L.D."/>
            <person name="Aerts A."/>
            <person name="Antal Z."/>
            <person name="Atanasova L."/>
            <person name="Cervantes-Badillo M.G."/>
            <person name="Challacombe J."/>
            <person name="Chertkov O."/>
            <person name="McCluskey K."/>
            <person name="Coulpier F."/>
            <person name="Deshpande N."/>
            <person name="von Doehren H."/>
            <person name="Ebbole D.J."/>
            <person name="Esquivel-Naranjo E.U."/>
            <person name="Fekete E."/>
            <person name="Flipphi M."/>
            <person name="Glaser F."/>
            <person name="Gomez-Rodriguez E.Y."/>
            <person name="Gruber S."/>
            <person name="Han C."/>
            <person name="Henrissat B."/>
            <person name="Hermosa R."/>
            <person name="Hernandez-Onate M."/>
            <person name="Karaffa L."/>
            <person name="Kosti I."/>
            <person name="Le Crom S."/>
            <person name="Lindquist E."/>
            <person name="Lucas S."/>
            <person name="Luebeck M."/>
            <person name="Luebeck P.S."/>
            <person name="Margeot A."/>
            <person name="Metz B."/>
            <person name="Misra M."/>
            <person name="Nevalainen H."/>
            <person name="Omann M."/>
            <person name="Packer N."/>
            <person name="Perrone G."/>
            <person name="Uresti-Rivera E.E."/>
            <person name="Salamov A."/>
            <person name="Schmoll M."/>
            <person name="Seiboth B."/>
            <person name="Shapiro H."/>
            <person name="Sukno S."/>
            <person name="Tamayo-Ramos J.A."/>
            <person name="Tisch D."/>
            <person name="Wiest A."/>
            <person name="Wilkinson H.H."/>
            <person name="Zhang M."/>
            <person name="Coutinho P.M."/>
            <person name="Kenerley C.M."/>
            <person name="Monte E."/>
            <person name="Baker S.E."/>
            <person name="Grigoriev I.V."/>
        </authorList>
    </citation>
    <scope>NUCLEOTIDE SEQUENCE [LARGE SCALE GENOMIC DNA]</scope>
    <source>
        <strain evidence="3">Gv29-8 / FGSC 10586</strain>
    </source>
</reference>
<name>G9N1B4_HYPVG</name>
<keyword evidence="3" id="KW-1185">Reference proteome</keyword>
<protein>
    <submittedName>
        <fullName evidence="2">Uncharacterized protein</fullName>
    </submittedName>
</protein>
<feature type="compositionally biased region" description="Acidic residues" evidence="1">
    <location>
        <begin position="109"/>
        <end position="118"/>
    </location>
</feature>
<dbReference type="VEuPathDB" id="FungiDB:TRIVIDRAFT_67955"/>
<proteinExistence type="predicted"/>
<dbReference type="GeneID" id="25797020"/>
<dbReference type="EMBL" id="ABDF02000083">
    <property type="protein sequence ID" value="EHK19545.1"/>
    <property type="molecule type" value="Genomic_DNA"/>
</dbReference>
<organism evidence="2 3">
    <name type="scientific">Hypocrea virens (strain Gv29-8 / FGSC 10586)</name>
    <name type="common">Gliocladium virens</name>
    <name type="synonym">Trichoderma virens</name>
    <dbReference type="NCBI Taxonomy" id="413071"/>
    <lineage>
        <taxon>Eukaryota</taxon>
        <taxon>Fungi</taxon>
        <taxon>Dikarya</taxon>
        <taxon>Ascomycota</taxon>
        <taxon>Pezizomycotina</taxon>
        <taxon>Sordariomycetes</taxon>
        <taxon>Hypocreomycetidae</taxon>
        <taxon>Hypocreales</taxon>
        <taxon>Hypocreaceae</taxon>
        <taxon>Trichoderma</taxon>
    </lineage>
</organism>
<dbReference type="InParanoid" id="G9N1B4"/>
<dbReference type="STRING" id="413071.G9N1B4"/>
<feature type="compositionally biased region" description="Basic and acidic residues" evidence="1">
    <location>
        <begin position="179"/>
        <end position="188"/>
    </location>
</feature>
<evidence type="ECO:0000313" key="2">
    <source>
        <dbReference type="EMBL" id="EHK19545.1"/>
    </source>
</evidence>
<dbReference type="AlphaFoldDB" id="G9N1B4"/>
<dbReference type="OrthoDB" id="5050747at2759"/>
<comment type="caution">
    <text evidence="2">The sequence shown here is derived from an EMBL/GenBank/DDBJ whole genome shotgun (WGS) entry which is preliminary data.</text>
</comment>
<dbReference type="eggNOG" id="ENOG502RU92">
    <property type="taxonomic scope" value="Eukaryota"/>
</dbReference>
<feature type="region of interest" description="Disordered" evidence="1">
    <location>
        <begin position="1"/>
        <end position="188"/>
    </location>
</feature>
<accession>G9N1B4</accession>
<sequence>MAPKRRQSQRLNPSPPEDDVHDDGGITTSPPPKRRRSKRLNPSLPEDDMQDDSGIVLSPPIENSVQDGGVIVFSPSPEDEMQDDSGIVLSPPIENSVQDGSVIVFSPSPEDEMQDDSDTFPSLFLESDMQDDSDTFPSPSPESDMQDDSDTFLSPSPESGIQDDSDTFLSPSPESGIQDDNKSTSRDKAWRSRLTSMGLPEDIIDSENVDWIKIFLLVSRATSETKAEIIQFVEEIRTRTYPTSLIDPTAFQNDVGRSIWHTHCLKMDEHWQEYLKELREILGGSYPYNTMAKPSGPFGAVMHIQWHYPTNNTKKTNISFGHVVDSSNQSLLHQVKKEKDFGSDWSKIFRRCVDFSYKIMTAAPIIILIGKHAFKAYIYKFNNDPTLKLKMVDLGLHLTIFQGRASMYIAYNKMTLRIEHLIFYTYHGSHFAQGASIQSGIHSDYIWNVAASMARIPIKNTHHFMKASRDTLFTSREDGYPALKRARDTLEADGYAHLKEWREIHRKNGYPNLKKSREIQRKNGYPALKKGRETQRKNGYLALKKGLETNRNNGYPNLKKAREIMRKDGYRCLKNNKGQQLQRKLGFPNLKQGRETQRKNGYPSLQKAWAINRAKGYPGVKKGLEVNRKNGFPNLKKGREIQRARGFLELKKILENQRAGGFLALKRGRETQRAAGFPALKKAREIQRAAGFPALKKGADTNRAKGFALRNNKFKRLLYSKEADYLLSHDIESYDRQQVGDIHDHFANLFGWSNRWKDFQSKRTSGYSRRLKESYQAFKKYRESPESFWEESIRVQRRFLAKYAIWYHKDKNPYGVPYNGPEASNNANGMDVDGYHYAICLFWYNKSGTKEFKDFVIQKYQAVSIQQEE</sequence>
<evidence type="ECO:0000256" key="1">
    <source>
        <dbReference type="SAM" id="MobiDB-lite"/>
    </source>
</evidence>
<evidence type="ECO:0000313" key="3">
    <source>
        <dbReference type="Proteomes" id="UP000007115"/>
    </source>
</evidence>